<dbReference type="EMBL" id="NBWZ01000001">
    <property type="protein sequence ID" value="RFA10380.1"/>
    <property type="molecule type" value="Genomic_DNA"/>
</dbReference>
<evidence type="ECO:0000256" key="5">
    <source>
        <dbReference type="ARBA" id="ARBA00023002"/>
    </source>
</evidence>
<dbReference type="PANTHER" id="PTHR43350:SF21">
    <property type="entry name" value="S-NITROSOMYCOTHIOL REDUCTASE MSCR"/>
    <property type="match status" value="1"/>
</dbReference>
<dbReference type="PANTHER" id="PTHR43350">
    <property type="entry name" value="NAD-DEPENDENT ALCOHOL DEHYDROGENASE"/>
    <property type="match status" value="1"/>
</dbReference>
<comment type="cofactor">
    <cofactor evidence="1 6">
        <name>Zn(2+)</name>
        <dbReference type="ChEBI" id="CHEBI:29105"/>
    </cofactor>
</comment>
<dbReference type="Pfam" id="PF08240">
    <property type="entry name" value="ADH_N"/>
    <property type="match status" value="1"/>
</dbReference>
<evidence type="ECO:0000313" key="8">
    <source>
        <dbReference type="EMBL" id="RFA10380.1"/>
    </source>
</evidence>
<dbReference type="InterPro" id="IPR020843">
    <property type="entry name" value="ER"/>
</dbReference>
<keyword evidence="9" id="KW-1185">Reference proteome</keyword>
<evidence type="ECO:0000256" key="4">
    <source>
        <dbReference type="ARBA" id="ARBA00022833"/>
    </source>
</evidence>
<keyword evidence="3 6" id="KW-0479">Metal-binding</keyword>
<dbReference type="InterPro" id="IPR011032">
    <property type="entry name" value="GroES-like_sf"/>
</dbReference>
<gene>
    <name evidence="8" type="ORF">B7R54_15075</name>
</gene>
<dbReference type="PROSITE" id="PS00059">
    <property type="entry name" value="ADH_ZINC"/>
    <property type="match status" value="1"/>
</dbReference>
<comment type="caution">
    <text evidence="8">The sequence shown here is derived from an EMBL/GenBank/DDBJ whole genome shotgun (WGS) entry which is preliminary data.</text>
</comment>
<keyword evidence="5" id="KW-0560">Oxidoreductase</keyword>
<dbReference type="AlphaFoldDB" id="A0A3E0VLS0"/>
<keyword evidence="4 6" id="KW-0862">Zinc</keyword>
<dbReference type="SUPFAM" id="SSF50129">
    <property type="entry name" value="GroES-like"/>
    <property type="match status" value="1"/>
</dbReference>
<evidence type="ECO:0000256" key="2">
    <source>
        <dbReference type="ARBA" id="ARBA00008072"/>
    </source>
</evidence>
<sequence>MKAAVAWSPSSGFEVSEVRHRDPGPDDVVVRIRAAGICQTDISLAHGSFGQAFPVVLGHEGAGEIIAVGSRVSSVGVGDRVVITWVPPCGHCYFCTRGETYICAHRRSAGDQKEGPADIQAADGTPIVAGMSTATFAEEAVLPENAVLPLPDDVPFEEAALLGCAVPTGLGAALNAARIRSGETVLVVGCGAVGLSAIQGARIAGAARIVAIDPQQRRRDLATELGADVAFAPDDDELRASVDPVGFDVAIDAVGHSSTIRSAWDATRRGGRVVVVGAGKADDLVEFSALELFHAEKTLRGTFYGSSDMKRDLPRMIDLWRGGRLKLAPLIDDVVNLDALANAAVRQQSGDVLRVMVTP</sequence>
<dbReference type="FunFam" id="3.40.50.720:FF:000003">
    <property type="entry name" value="S-(hydroxymethyl)glutathione dehydrogenase"/>
    <property type="match status" value="1"/>
</dbReference>
<evidence type="ECO:0000256" key="6">
    <source>
        <dbReference type="RuleBase" id="RU361277"/>
    </source>
</evidence>
<dbReference type="Pfam" id="PF00107">
    <property type="entry name" value="ADH_zinc_N"/>
    <property type="match status" value="1"/>
</dbReference>
<dbReference type="Gene3D" id="3.40.50.720">
    <property type="entry name" value="NAD(P)-binding Rossmann-like Domain"/>
    <property type="match status" value="1"/>
</dbReference>
<protein>
    <submittedName>
        <fullName evidence="8">Alcohol dehydrogenase</fullName>
    </submittedName>
</protein>
<name>A0A3E0VLS0_9MICO</name>
<feature type="domain" description="Enoyl reductase (ER)" evidence="7">
    <location>
        <begin position="8"/>
        <end position="357"/>
    </location>
</feature>
<dbReference type="SMART" id="SM00829">
    <property type="entry name" value="PKS_ER"/>
    <property type="match status" value="1"/>
</dbReference>
<dbReference type="RefSeq" id="WP_116415758.1">
    <property type="nucleotide sequence ID" value="NZ_NBWZ01000001.1"/>
</dbReference>
<dbReference type="InterPro" id="IPR013154">
    <property type="entry name" value="ADH-like_N"/>
</dbReference>
<organism evidence="8 9">
    <name type="scientific">Subtercola boreus</name>
    <dbReference type="NCBI Taxonomy" id="120213"/>
    <lineage>
        <taxon>Bacteria</taxon>
        <taxon>Bacillati</taxon>
        <taxon>Actinomycetota</taxon>
        <taxon>Actinomycetes</taxon>
        <taxon>Micrococcales</taxon>
        <taxon>Microbacteriaceae</taxon>
        <taxon>Subtercola</taxon>
    </lineage>
</organism>
<dbReference type="InterPro" id="IPR002328">
    <property type="entry name" value="ADH_Zn_CS"/>
</dbReference>
<evidence type="ECO:0000256" key="1">
    <source>
        <dbReference type="ARBA" id="ARBA00001947"/>
    </source>
</evidence>
<dbReference type="InterPro" id="IPR036291">
    <property type="entry name" value="NAD(P)-bd_dom_sf"/>
</dbReference>
<evidence type="ECO:0000259" key="7">
    <source>
        <dbReference type="SMART" id="SM00829"/>
    </source>
</evidence>
<comment type="similarity">
    <text evidence="2 6">Belongs to the zinc-containing alcohol dehydrogenase family.</text>
</comment>
<dbReference type="Proteomes" id="UP000256486">
    <property type="component" value="Unassembled WGS sequence"/>
</dbReference>
<proteinExistence type="inferred from homology"/>
<dbReference type="GO" id="GO:0016491">
    <property type="term" value="F:oxidoreductase activity"/>
    <property type="evidence" value="ECO:0007669"/>
    <property type="project" value="UniProtKB-KW"/>
</dbReference>
<dbReference type="GO" id="GO:0008270">
    <property type="term" value="F:zinc ion binding"/>
    <property type="evidence" value="ECO:0007669"/>
    <property type="project" value="InterPro"/>
</dbReference>
<dbReference type="OrthoDB" id="3567264at2"/>
<reference evidence="8 9" key="1">
    <citation type="submission" date="2017-04" db="EMBL/GenBank/DDBJ databases">
        <title>Comparative genome analysis of Subtercola boreus.</title>
        <authorList>
            <person name="Cho Y.-J."/>
            <person name="Cho A."/>
            <person name="Kim O.-S."/>
            <person name="Lee J.-I."/>
        </authorList>
    </citation>
    <scope>NUCLEOTIDE SEQUENCE [LARGE SCALE GENOMIC DNA]</scope>
    <source>
        <strain evidence="8 9">K300</strain>
    </source>
</reference>
<evidence type="ECO:0000313" key="9">
    <source>
        <dbReference type="Proteomes" id="UP000256486"/>
    </source>
</evidence>
<accession>A0A3E0VLS0</accession>
<dbReference type="Gene3D" id="3.90.180.10">
    <property type="entry name" value="Medium-chain alcohol dehydrogenases, catalytic domain"/>
    <property type="match status" value="1"/>
</dbReference>
<dbReference type="SUPFAM" id="SSF51735">
    <property type="entry name" value="NAD(P)-binding Rossmann-fold domains"/>
    <property type="match status" value="1"/>
</dbReference>
<evidence type="ECO:0000256" key="3">
    <source>
        <dbReference type="ARBA" id="ARBA00022723"/>
    </source>
</evidence>
<dbReference type="InterPro" id="IPR013149">
    <property type="entry name" value="ADH-like_C"/>
</dbReference>